<accession>A0A5M9MMH3</accession>
<dbReference type="EMBL" id="QUQM01000007">
    <property type="protein sequence ID" value="KAA8646614.1"/>
    <property type="molecule type" value="Genomic_DNA"/>
</dbReference>
<evidence type="ECO:0000313" key="2">
    <source>
        <dbReference type="Proteomes" id="UP000324241"/>
    </source>
</evidence>
<dbReference type="Proteomes" id="UP000324241">
    <property type="component" value="Unassembled WGS sequence"/>
</dbReference>
<evidence type="ECO:0000313" key="1">
    <source>
        <dbReference type="EMBL" id="KAA8646614.1"/>
    </source>
</evidence>
<reference evidence="1 2" key="1">
    <citation type="submission" date="2019-08" db="EMBL/GenBank/DDBJ databases">
        <title>The genome sequence of a newly discovered highly antifungal drug resistant Aspergillus species, Aspergillus tanneri NIH 1004.</title>
        <authorList>
            <person name="Mounaud S."/>
            <person name="Singh I."/>
            <person name="Joardar V."/>
            <person name="Pakala S."/>
            <person name="Pakala S."/>
            <person name="Venepally P."/>
            <person name="Chung J.K."/>
            <person name="Losada L."/>
            <person name="Nierman W.C."/>
        </authorList>
    </citation>
    <scope>NUCLEOTIDE SEQUENCE [LARGE SCALE GENOMIC DNA]</scope>
    <source>
        <strain evidence="1 2">NIH1004</strain>
    </source>
</reference>
<dbReference type="GeneID" id="54330749"/>
<comment type="caution">
    <text evidence="1">The sequence shown here is derived from an EMBL/GenBank/DDBJ whole genome shotgun (WGS) entry which is preliminary data.</text>
</comment>
<dbReference type="RefSeq" id="XP_033425975.1">
    <property type="nucleotide sequence ID" value="XM_033572660.1"/>
</dbReference>
<gene>
    <name evidence="1" type="ORF">ATNIH1004_008047</name>
</gene>
<organism evidence="1 2">
    <name type="scientific">Aspergillus tanneri</name>
    <dbReference type="NCBI Taxonomy" id="1220188"/>
    <lineage>
        <taxon>Eukaryota</taxon>
        <taxon>Fungi</taxon>
        <taxon>Dikarya</taxon>
        <taxon>Ascomycota</taxon>
        <taxon>Pezizomycotina</taxon>
        <taxon>Eurotiomycetes</taxon>
        <taxon>Eurotiomycetidae</taxon>
        <taxon>Eurotiales</taxon>
        <taxon>Aspergillaceae</taxon>
        <taxon>Aspergillus</taxon>
        <taxon>Aspergillus subgen. Circumdati</taxon>
    </lineage>
</organism>
<name>A0A5M9MMH3_9EURO</name>
<proteinExistence type="predicted"/>
<dbReference type="OrthoDB" id="434648at2759"/>
<protein>
    <submittedName>
        <fullName evidence="1">Uncharacterized protein</fullName>
    </submittedName>
</protein>
<sequence length="115" mass="13074">MVKNAVVAVDVNLVKQIHPEVDPVTVTRRLPVGQIDPMGELQQYYPYLTRSVVQNIAVLSSGLAYGNEPSTWWWLATFLLYTFQREDILLIGKELTGRYKSIVRRASVEACTLYT</sequence>
<dbReference type="AlphaFoldDB" id="A0A5M9MMH3"/>